<evidence type="ECO:0000313" key="2">
    <source>
        <dbReference type="Proteomes" id="UP000317977"/>
    </source>
</evidence>
<dbReference type="EMBL" id="SJPX01000003">
    <property type="protein sequence ID" value="TWU51889.1"/>
    <property type="molecule type" value="Genomic_DNA"/>
</dbReference>
<accession>A0A5C6EWQ0</accession>
<evidence type="ECO:0000313" key="1">
    <source>
        <dbReference type="EMBL" id="TWU51889.1"/>
    </source>
</evidence>
<organism evidence="1 2">
    <name type="scientific">Rubripirellula reticaptiva</name>
    <dbReference type="NCBI Taxonomy" id="2528013"/>
    <lineage>
        <taxon>Bacteria</taxon>
        <taxon>Pseudomonadati</taxon>
        <taxon>Planctomycetota</taxon>
        <taxon>Planctomycetia</taxon>
        <taxon>Pirellulales</taxon>
        <taxon>Pirellulaceae</taxon>
        <taxon>Rubripirellula</taxon>
    </lineage>
</organism>
<protein>
    <submittedName>
        <fullName evidence="1">Uncharacterized protein</fullName>
    </submittedName>
</protein>
<dbReference type="AlphaFoldDB" id="A0A5C6EWQ0"/>
<comment type="caution">
    <text evidence="1">The sequence shown here is derived from an EMBL/GenBank/DDBJ whole genome shotgun (WGS) entry which is preliminary data.</text>
</comment>
<sequence length="40" mass="4172">MIKRPLVIAIFLPVSSAGETFFAADAGVKSLNGVLIVAVR</sequence>
<name>A0A5C6EWQ0_9BACT</name>
<dbReference type="Proteomes" id="UP000317977">
    <property type="component" value="Unassembled WGS sequence"/>
</dbReference>
<keyword evidence="2" id="KW-1185">Reference proteome</keyword>
<gene>
    <name evidence="1" type="ORF">Poly59_34850</name>
</gene>
<dbReference type="RefSeq" id="WP_261343499.1">
    <property type="nucleotide sequence ID" value="NZ_SJPX01000003.1"/>
</dbReference>
<reference evidence="1 2" key="1">
    <citation type="submission" date="2019-02" db="EMBL/GenBank/DDBJ databases">
        <title>Deep-cultivation of Planctomycetes and their phenomic and genomic characterization uncovers novel biology.</title>
        <authorList>
            <person name="Wiegand S."/>
            <person name="Jogler M."/>
            <person name="Boedeker C."/>
            <person name="Pinto D."/>
            <person name="Vollmers J."/>
            <person name="Rivas-Marin E."/>
            <person name="Kohn T."/>
            <person name="Peeters S.H."/>
            <person name="Heuer A."/>
            <person name="Rast P."/>
            <person name="Oberbeckmann S."/>
            <person name="Bunk B."/>
            <person name="Jeske O."/>
            <person name="Meyerdierks A."/>
            <person name="Storesund J.E."/>
            <person name="Kallscheuer N."/>
            <person name="Luecker S."/>
            <person name="Lage O.M."/>
            <person name="Pohl T."/>
            <person name="Merkel B.J."/>
            <person name="Hornburger P."/>
            <person name="Mueller R.-W."/>
            <person name="Bruemmer F."/>
            <person name="Labrenz M."/>
            <person name="Spormann A.M."/>
            <person name="Op Den Camp H."/>
            <person name="Overmann J."/>
            <person name="Amann R."/>
            <person name="Jetten M.S.M."/>
            <person name="Mascher T."/>
            <person name="Medema M.H."/>
            <person name="Devos D.P."/>
            <person name="Kaster A.-K."/>
            <person name="Ovreas L."/>
            <person name="Rohde M."/>
            <person name="Galperin M.Y."/>
            <person name="Jogler C."/>
        </authorList>
    </citation>
    <scope>NUCLEOTIDE SEQUENCE [LARGE SCALE GENOMIC DNA]</scope>
    <source>
        <strain evidence="1 2">Poly59</strain>
    </source>
</reference>
<proteinExistence type="predicted"/>